<dbReference type="RefSeq" id="WP_342822483.1">
    <property type="nucleotide sequence ID" value="NZ_CP046146.1"/>
</dbReference>
<evidence type="ECO:0000313" key="5">
    <source>
        <dbReference type="EMBL" id="MDG0866162.1"/>
    </source>
</evidence>
<evidence type="ECO:0000313" key="8">
    <source>
        <dbReference type="Proteomes" id="UP001321249"/>
    </source>
</evidence>
<name>A0AAJ5ZD98_9CHLR</name>
<protein>
    <submittedName>
        <fullName evidence="6">Response regulator</fullName>
    </submittedName>
</protein>
<organism evidence="6 7">
    <name type="scientific">Candidatus Lucifugimonas marina</name>
    <dbReference type="NCBI Taxonomy" id="3038979"/>
    <lineage>
        <taxon>Bacteria</taxon>
        <taxon>Bacillati</taxon>
        <taxon>Chloroflexota</taxon>
        <taxon>Dehalococcoidia</taxon>
        <taxon>SAR202 cluster</taxon>
        <taxon>Candidatus Lucifugimonadales</taxon>
        <taxon>Candidatus Lucifugimonadaceae</taxon>
        <taxon>Candidatus Lucifugimonas</taxon>
    </lineage>
</organism>
<evidence type="ECO:0000259" key="4">
    <source>
        <dbReference type="PROSITE" id="PS50110"/>
    </source>
</evidence>
<feature type="domain" description="Response regulatory" evidence="4">
    <location>
        <begin position="3"/>
        <end position="116"/>
    </location>
</feature>
<sequence>MVKVLVIDADSDFASLIGRALLKAGHETRIVGDAKYGLVRAKAFEADLVLLSGELPGVVTTDYIQEIKPMVPGRIVVCGNSEDAAVITASVTAGASDYVLKNSGPEKILARVLKDVEASASGEASAETSESSDSSENDEDDSMQPAEEGAAKKPAMKSLRAPVQDGKRPFVVVVANADEEKRAFQTEIIERLNASLHVIEVSSTTDAIQACAENRTVMVTLDWELSDPPTKQAMKTIREAENGKAIAQFITYKSRSPEKQRLAEFGGAMAFAGEPWDDGSLEGSINHVLTVLKTRRRKARMAALKAQQEQAAAIEAKKAARAAAIEEAKAAKLAARTAAKAKKAS</sequence>
<dbReference type="PANTHER" id="PTHR44591:SF23">
    <property type="entry name" value="CHEY SUBFAMILY"/>
    <property type="match status" value="1"/>
</dbReference>
<feature type="compositionally biased region" description="Acidic residues" evidence="3">
    <location>
        <begin position="133"/>
        <end position="142"/>
    </location>
</feature>
<dbReference type="Pfam" id="PF00072">
    <property type="entry name" value="Response_reg"/>
    <property type="match status" value="1"/>
</dbReference>
<gene>
    <name evidence="5" type="ORF">GKO46_03640</name>
    <name evidence="6" type="ORF">GKO48_05620</name>
</gene>
<reference evidence="6" key="2">
    <citation type="journal article" date="2023" name="Nat. Commun.">
        <title>Cultivation of marine bacteria of the SAR202 clade.</title>
        <authorList>
            <person name="Lim Y."/>
            <person name="Seo J.H."/>
            <person name="Giovannoni S.J."/>
            <person name="Kang I."/>
            <person name="Cho J.C."/>
        </authorList>
    </citation>
    <scope>NUCLEOTIDE SEQUENCE</scope>
    <source>
        <strain evidence="6">JH1073</strain>
    </source>
</reference>
<dbReference type="Gene3D" id="3.40.50.2300">
    <property type="match status" value="2"/>
</dbReference>
<dbReference type="AlphaFoldDB" id="A0AAJ5ZD98"/>
<dbReference type="PANTHER" id="PTHR44591">
    <property type="entry name" value="STRESS RESPONSE REGULATOR PROTEIN 1"/>
    <property type="match status" value="1"/>
</dbReference>
<reference evidence="7" key="3">
    <citation type="submission" date="2023-06" db="EMBL/GenBank/DDBJ databases">
        <title>Pangenomics reveal diversification of enzyme families and niche specialization in globally abundant SAR202 bacteria.</title>
        <authorList>
            <person name="Saw J.H.W."/>
        </authorList>
    </citation>
    <scope>NUCLEOTIDE SEQUENCE [LARGE SCALE GENOMIC DNA]</scope>
    <source>
        <strain evidence="7">JH1073</strain>
    </source>
</reference>
<dbReference type="InterPro" id="IPR011006">
    <property type="entry name" value="CheY-like_superfamily"/>
</dbReference>
<dbReference type="GO" id="GO:0000160">
    <property type="term" value="P:phosphorelay signal transduction system"/>
    <property type="evidence" value="ECO:0007669"/>
    <property type="project" value="InterPro"/>
</dbReference>
<evidence type="ECO:0000256" key="2">
    <source>
        <dbReference type="PROSITE-ProRule" id="PRU00169"/>
    </source>
</evidence>
<dbReference type="SMART" id="SM00448">
    <property type="entry name" value="REC"/>
    <property type="match status" value="1"/>
</dbReference>
<dbReference type="PROSITE" id="PS50110">
    <property type="entry name" value="RESPONSE_REGULATORY"/>
    <property type="match status" value="1"/>
</dbReference>
<proteinExistence type="predicted"/>
<feature type="region of interest" description="Disordered" evidence="3">
    <location>
        <begin position="119"/>
        <end position="160"/>
    </location>
</feature>
<dbReference type="InterPro" id="IPR050595">
    <property type="entry name" value="Bact_response_regulator"/>
</dbReference>
<evidence type="ECO:0000313" key="6">
    <source>
        <dbReference type="EMBL" id="WFG39118.1"/>
    </source>
</evidence>
<feature type="compositionally biased region" description="Low complexity" evidence="3">
    <location>
        <begin position="119"/>
        <end position="132"/>
    </location>
</feature>
<reference evidence="7 8" key="1">
    <citation type="submission" date="2019-11" db="EMBL/GenBank/DDBJ databases">
        <authorList>
            <person name="Cho J.-C."/>
        </authorList>
    </citation>
    <scope>NUCLEOTIDE SEQUENCE [LARGE SCALE GENOMIC DNA]</scope>
    <source>
        <strain evidence="6 7">JH1073</strain>
        <strain evidence="5 8">JH702</strain>
    </source>
</reference>
<dbReference type="Proteomes" id="UP001219901">
    <property type="component" value="Chromosome"/>
</dbReference>
<evidence type="ECO:0000256" key="3">
    <source>
        <dbReference type="SAM" id="MobiDB-lite"/>
    </source>
</evidence>
<dbReference type="InterPro" id="IPR001789">
    <property type="entry name" value="Sig_transdc_resp-reg_receiver"/>
</dbReference>
<keyword evidence="1" id="KW-0597">Phosphoprotein</keyword>
<dbReference type="EMBL" id="CP046147">
    <property type="protein sequence ID" value="WFG39118.1"/>
    <property type="molecule type" value="Genomic_DNA"/>
</dbReference>
<dbReference type="SUPFAM" id="SSF52172">
    <property type="entry name" value="CheY-like"/>
    <property type="match status" value="2"/>
</dbReference>
<dbReference type="EMBL" id="WMBE01000001">
    <property type="protein sequence ID" value="MDG0866162.1"/>
    <property type="molecule type" value="Genomic_DNA"/>
</dbReference>
<keyword evidence="7" id="KW-1185">Reference proteome</keyword>
<accession>A0AAJ5ZD98</accession>
<comment type="caution">
    <text evidence="2">Lacks conserved residue(s) required for the propagation of feature annotation.</text>
</comment>
<evidence type="ECO:0000256" key="1">
    <source>
        <dbReference type="ARBA" id="ARBA00022553"/>
    </source>
</evidence>
<dbReference type="Proteomes" id="UP001321249">
    <property type="component" value="Unassembled WGS sequence"/>
</dbReference>
<evidence type="ECO:0000313" key="7">
    <source>
        <dbReference type="Proteomes" id="UP001219901"/>
    </source>
</evidence>